<reference evidence="1" key="1">
    <citation type="journal article" date="2014" name="Front. Microbiol.">
        <title>High frequency of phylogenetically diverse reductive dehalogenase-homologous genes in deep subseafloor sedimentary metagenomes.</title>
        <authorList>
            <person name="Kawai M."/>
            <person name="Futagami T."/>
            <person name="Toyoda A."/>
            <person name="Takaki Y."/>
            <person name="Nishi S."/>
            <person name="Hori S."/>
            <person name="Arai W."/>
            <person name="Tsubouchi T."/>
            <person name="Morono Y."/>
            <person name="Uchiyama I."/>
            <person name="Ito T."/>
            <person name="Fujiyama A."/>
            <person name="Inagaki F."/>
            <person name="Takami H."/>
        </authorList>
    </citation>
    <scope>NUCLEOTIDE SEQUENCE</scope>
    <source>
        <strain evidence="1">Expedition CK06-06</strain>
    </source>
</reference>
<dbReference type="AlphaFoldDB" id="X1FE85"/>
<comment type="caution">
    <text evidence="1">The sequence shown here is derived from an EMBL/GenBank/DDBJ whole genome shotgun (WGS) entry which is preliminary data.</text>
</comment>
<gene>
    <name evidence="1" type="ORF">S03H2_06567</name>
</gene>
<feature type="non-terminal residue" evidence="1">
    <location>
        <position position="41"/>
    </location>
</feature>
<protein>
    <submittedName>
        <fullName evidence="1">Uncharacterized protein</fullName>
    </submittedName>
</protein>
<name>X1FE85_9ZZZZ</name>
<organism evidence="1">
    <name type="scientific">marine sediment metagenome</name>
    <dbReference type="NCBI Taxonomy" id="412755"/>
    <lineage>
        <taxon>unclassified sequences</taxon>
        <taxon>metagenomes</taxon>
        <taxon>ecological metagenomes</taxon>
    </lineage>
</organism>
<accession>X1FE85</accession>
<evidence type="ECO:0000313" key="1">
    <source>
        <dbReference type="EMBL" id="GAH19043.1"/>
    </source>
</evidence>
<dbReference type="EMBL" id="BARU01002900">
    <property type="protein sequence ID" value="GAH19043.1"/>
    <property type="molecule type" value="Genomic_DNA"/>
</dbReference>
<proteinExistence type="predicted"/>
<sequence length="41" mass="4921">MENVFIYEKSIPGTVILAKEGKWTGKEWILYQGMRYRLNEK</sequence>